<keyword evidence="6" id="KW-0057">Aromatic amino acid biosynthesis</keyword>
<sequence>MSRRIFSLQNSTSNISQLIVIHWIQSNVSKRTSRHVPCTKPKGKSPQPHIPPATANAAISAALKSQRIRKNRGSYSCGRCGQPKKGHVCHLPPLDVPSTPIASEPVSYVSTAASSSRSTVISLSAAPSRQSFTQLRRALSFDDVDARNSLDEPDLDAASTDLDLHLDTDIVQPGRFHAVGLWEVLKRLPPSGLLMAARVCKGWRETARKMWKSAEELRIKVPERAQIGYIGSLLQKCPRLIRLSLKIESDLDATTLACIAFSCPNLEVLEISTSGAAVNRISGDELSRFVSNKRGLTSLKMEGCSNLGGFSLSSSSLKTLWLADLHSLSKMIINCPNLIEISLEFSRQEDDSTDLVTMVDGLGRTCTRLQNIHIASLKLSHTVVLALTAVEFRDLRMLSLVLGIDITDASVAAISSCYTNLELLDLSGSSITDTGLGMLCDVLADTLSKLLVALCPNITSSGIQFATAQLPLLELMDCGMTVSDPNIDNPTLEEKSSTPQKTSGFNQKMFIKHKRLKKLSLWGCSSLDALFLNCPELKDLNLNLCSNLQPESLVIQCPKLQLVYASGCQDLLTGAIRKQVSENSAAGENHMSRKRLADASKRIQAPHLLYQETREDDNYAVKRRKVERETQITFSSYHLYVTVHLIMSSDHNTKQSHQVKIAPKCCNATALRHSWLVDFTYQFSSISQTWNRCDSVYIILSFFNEAHLQNTELSPMAIAFKSAVCFLQSSKPQIGFRHSSSSSTDSSFSFKRLTPIAALSTSSPTLGLADTFTELKKQGKAAATRSLAKGTNLDNILDMLDKVVPQLSCPVSLFTYYNPILKRGLGKFMSSIRDVGVQGLVVPDVPLEETEMLRKEALNNSIELVLLTTPTTPTERMKRIVEASEGFIYLVSSIGVTGARASVSGKVQSLLKDIKEATDKPVAVGFGISKPEHVKQIAGWGADGVIVGSAMVRLLGEAKSPTEGLRELESLTKSLKSALL</sequence>
<keyword evidence="7" id="KW-0456">Lyase</keyword>
<dbReference type="SUPFAM" id="SSF52047">
    <property type="entry name" value="RNI-like"/>
    <property type="match status" value="1"/>
</dbReference>
<comment type="catalytic activity">
    <reaction evidence="8">
        <text>(1S,2R)-1-C-(indol-3-yl)glycerol 3-phosphate + L-serine = D-glyceraldehyde 3-phosphate + L-tryptophan + H2O</text>
        <dbReference type="Rhea" id="RHEA:10532"/>
        <dbReference type="ChEBI" id="CHEBI:15377"/>
        <dbReference type="ChEBI" id="CHEBI:33384"/>
        <dbReference type="ChEBI" id="CHEBI:57912"/>
        <dbReference type="ChEBI" id="CHEBI:58866"/>
        <dbReference type="ChEBI" id="CHEBI:59776"/>
        <dbReference type="EC" id="4.2.1.20"/>
    </reaction>
</comment>
<dbReference type="EC" id="4.2.1.20" evidence="3"/>
<dbReference type="HAMAP" id="MF_00131">
    <property type="entry name" value="Trp_synth_alpha"/>
    <property type="match status" value="1"/>
</dbReference>
<evidence type="ECO:0000256" key="7">
    <source>
        <dbReference type="ARBA" id="ARBA00023239"/>
    </source>
</evidence>
<evidence type="ECO:0000256" key="8">
    <source>
        <dbReference type="ARBA" id="ARBA00049047"/>
    </source>
</evidence>
<dbReference type="InterPro" id="IPR011060">
    <property type="entry name" value="RibuloseP-bd_barrel"/>
</dbReference>
<dbReference type="NCBIfam" id="TIGR00262">
    <property type="entry name" value="trpA"/>
    <property type="match status" value="1"/>
</dbReference>
<dbReference type="InterPro" id="IPR002028">
    <property type="entry name" value="Trp_synthase_suA"/>
</dbReference>
<comment type="subunit">
    <text evidence="2">Tetramer of two alpha and two beta chains.</text>
</comment>
<dbReference type="EMBL" id="OU466861">
    <property type="protein sequence ID" value="CAH2064124.1"/>
    <property type="molecule type" value="Genomic_DNA"/>
</dbReference>
<protein>
    <recommendedName>
        <fullName evidence="3">tryptophan synthase</fullName>
        <ecNumber evidence="3">4.2.1.20</ecNumber>
    </recommendedName>
</protein>
<keyword evidence="5" id="KW-0822">Tryptophan biosynthesis</keyword>
<accession>A0AAU9SEV4</accession>
<keyword evidence="4" id="KW-0028">Amino-acid biosynthesis</keyword>
<dbReference type="InterPro" id="IPR013785">
    <property type="entry name" value="Aldolase_TIM"/>
</dbReference>
<evidence type="ECO:0000313" key="9">
    <source>
        <dbReference type="EMBL" id="CAH2064124.1"/>
    </source>
</evidence>
<dbReference type="AlphaFoldDB" id="A0AAU9SEV4"/>
<dbReference type="SUPFAM" id="SSF51366">
    <property type="entry name" value="Ribulose-phoshate binding barrel"/>
    <property type="match status" value="1"/>
</dbReference>
<proteinExistence type="inferred from homology"/>
<dbReference type="Pfam" id="PF00290">
    <property type="entry name" value="Trp_syntA"/>
    <property type="match status" value="1"/>
</dbReference>
<evidence type="ECO:0000256" key="2">
    <source>
        <dbReference type="ARBA" id="ARBA00011270"/>
    </source>
</evidence>
<organism evidence="9 10">
    <name type="scientific">Thlaspi arvense</name>
    <name type="common">Field penny-cress</name>
    <dbReference type="NCBI Taxonomy" id="13288"/>
    <lineage>
        <taxon>Eukaryota</taxon>
        <taxon>Viridiplantae</taxon>
        <taxon>Streptophyta</taxon>
        <taxon>Embryophyta</taxon>
        <taxon>Tracheophyta</taxon>
        <taxon>Spermatophyta</taxon>
        <taxon>Magnoliopsida</taxon>
        <taxon>eudicotyledons</taxon>
        <taxon>Gunneridae</taxon>
        <taxon>Pentapetalae</taxon>
        <taxon>rosids</taxon>
        <taxon>malvids</taxon>
        <taxon>Brassicales</taxon>
        <taxon>Brassicaceae</taxon>
        <taxon>Thlaspideae</taxon>
        <taxon>Thlaspi</taxon>
    </lineage>
</organism>
<gene>
    <name evidence="9" type="ORF">TAV2_LOCUS15864</name>
</gene>
<dbReference type="Proteomes" id="UP000836841">
    <property type="component" value="Chromosome 5"/>
</dbReference>
<reference evidence="9 10" key="1">
    <citation type="submission" date="2022-03" db="EMBL/GenBank/DDBJ databases">
        <authorList>
            <person name="Nunn A."/>
            <person name="Chopra R."/>
            <person name="Nunn A."/>
            <person name="Contreras Garrido A."/>
        </authorList>
    </citation>
    <scope>NUCLEOTIDE SEQUENCE [LARGE SCALE GENOMIC DNA]</scope>
</reference>
<dbReference type="GO" id="GO:0009507">
    <property type="term" value="C:chloroplast"/>
    <property type="evidence" value="ECO:0007669"/>
    <property type="project" value="TreeGrafter"/>
</dbReference>
<evidence type="ECO:0000313" key="10">
    <source>
        <dbReference type="Proteomes" id="UP000836841"/>
    </source>
</evidence>
<dbReference type="InterPro" id="IPR006553">
    <property type="entry name" value="Leu-rich_rpt_Cys-con_subtyp"/>
</dbReference>
<dbReference type="PANTHER" id="PTHR43406:SF1">
    <property type="entry name" value="TRYPTOPHAN SYNTHASE ALPHA CHAIN, CHLOROPLASTIC"/>
    <property type="match status" value="1"/>
</dbReference>
<name>A0AAU9SEV4_THLAR</name>
<dbReference type="CDD" id="cd04724">
    <property type="entry name" value="Tryptophan_synthase_alpha"/>
    <property type="match status" value="1"/>
</dbReference>
<dbReference type="PANTHER" id="PTHR43406">
    <property type="entry name" value="TRYPTOPHAN SYNTHASE, ALPHA CHAIN"/>
    <property type="match status" value="1"/>
</dbReference>
<dbReference type="SMART" id="SM00367">
    <property type="entry name" value="LRR_CC"/>
    <property type="match status" value="4"/>
</dbReference>
<evidence type="ECO:0000256" key="5">
    <source>
        <dbReference type="ARBA" id="ARBA00022822"/>
    </source>
</evidence>
<dbReference type="GO" id="GO:0005829">
    <property type="term" value="C:cytosol"/>
    <property type="evidence" value="ECO:0007669"/>
    <property type="project" value="TreeGrafter"/>
</dbReference>
<dbReference type="SUPFAM" id="SSF81383">
    <property type="entry name" value="F-box domain"/>
    <property type="match status" value="1"/>
</dbReference>
<evidence type="ECO:0000256" key="3">
    <source>
        <dbReference type="ARBA" id="ARBA00012043"/>
    </source>
</evidence>
<dbReference type="Gene3D" id="3.20.20.70">
    <property type="entry name" value="Aldolase class I"/>
    <property type="match status" value="1"/>
</dbReference>
<evidence type="ECO:0000256" key="1">
    <source>
        <dbReference type="ARBA" id="ARBA00004733"/>
    </source>
</evidence>
<comment type="pathway">
    <text evidence="1">Amino-acid biosynthesis; L-tryptophan biosynthesis; L-tryptophan from chorismate: step 5/5.</text>
</comment>
<dbReference type="GO" id="GO:0004834">
    <property type="term" value="F:tryptophan synthase activity"/>
    <property type="evidence" value="ECO:0007669"/>
    <property type="project" value="UniProtKB-EC"/>
</dbReference>
<dbReference type="InterPro" id="IPR036047">
    <property type="entry name" value="F-box-like_dom_sf"/>
</dbReference>
<dbReference type="Gene3D" id="3.80.10.10">
    <property type="entry name" value="Ribonuclease Inhibitor"/>
    <property type="match status" value="3"/>
</dbReference>
<evidence type="ECO:0000256" key="4">
    <source>
        <dbReference type="ARBA" id="ARBA00022605"/>
    </source>
</evidence>
<keyword evidence="10" id="KW-1185">Reference proteome</keyword>
<dbReference type="InterPro" id="IPR032675">
    <property type="entry name" value="LRR_dom_sf"/>
</dbReference>
<evidence type="ECO:0000256" key="6">
    <source>
        <dbReference type="ARBA" id="ARBA00023141"/>
    </source>
</evidence>